<dbReference type="Gene3D" id="3.40.50.300">
    <property type="entry name" value="P-loop containing nucleotide triphosphate hydrolases"/>
    <property type="match status" value="1"/>
</dbReference>
<dbReference type="Proteomes" id="UP000187455">
    <property type="component" value="Unassembled WGS sequence"/>
</dbReference>
<dbReference type="GO" id="GO:0006897">
    <property type="term" value="P:endocytosis"/>
    <property type="evidence" value="ECO:0007669"/>
    <property type="project" value="TreeGrafter"/>
</dbReference>
<reference evidence="9 10" key="1">
    <citation type="journal article" date="2016" name="Mol. Biol. Evol.">
        <title>Genome-Wide Survey of Gut Fungi (Harpellales) Reveals the First Horizontally Transferred Ubiquitin Gene from a Mosquito Host.</title>
        <authorList>
            <person name="Wang Y."/>
            <person name="White M.M."/>
            <person name="Kvist S."/>
            <person name="Moncalvo J.M."/>
        </authorList>
    </citation>
    <scope>NUCLEOTIDE SEQUENCE [LARGE SCALE GENOMIC DNA]</scope>
    <source>
        <strain evidence="9 10">ALG-7-W6</strain>
    </source>
</reference>
<dbReference type="OrthoDB" id="1716625at2759"/>
<evidence type="ECO:0000256" key="2">
    <source>
        <dbReference type="ARBA" id="ARBA00004481"/>
    </source>
</evidence>
<keyword evidence="10" id="KW-1185">Reference proteome</keyword>
<dbReference type="GO" id="GO:0010008">
    <property type="term" value="C:endosome membrane"/>
    <property type="evidence" value="ECO:0007669"/>
    <property type="project" value="UniProtKB-SubCell"/>
</dbReference>
<keyword evidence="5" id="KW-0967">Endosome</keyword>
<dbReference type="InterPro" id="IPR040990">
    <property type="entry name" value="DUF5600"/>
</dbReference>
<gene>
    <name evidence="9" type="ORF">AYI68_g7909</name>
</gene>
<dbReference type="GO" id="GO:0016197">
    <property type="term" value="P:endosomal transport"/>
    <property type="evidence" value="ECO:0007669"/>
    <property type="project" value="TreeGrafter"/>
</dbReference>
<organism evidence="9 10">
    <name type="scientific">Smittium mucronatum</name>
    <dbReference type="NCBI Taxonomy" id="133383"/>
    <lineage>
        <taxon>Eukaryota</taxon>
        <taxon>Fungi</taxon>
        <taxon>Fungi incertae sedis</taxon>
        <taxon>Zoopagomycota</taxon>
        <taxon>Kickxellomycotina</taxon>
        <taxon>Harpellomycetes</taxon>
        <taxon>Harpellales</taxon>
        <taxon>Legeriomycetaceae</taxon>
        <taxon>Smittium</taxon>
    </lineage>
</organism>
<dbReference type="GO" id="GO:0046872">
    <property type="term" value="F:metal ion binding"/>
    <property type="evidence" value="ECO:0007669"/>
    <property type="project" value="UniProtKB-KW"/>
</dbReference>
<dbReference type="InterPro" id="IPR011992">
    <property type="entry name" value="EF-hand-dom_pair"/>
</dbReference>
<dbReference type="Pfam" id="PF18150">
    <property type="entry name" value="DUF5600"/>
    <property type="match status" value="1"/>
</dbReference>
<keyword evidence="4" id="KW-0479">Metal-binding</keyword>
<keyword evidence="6" id="KW-0106">Calcium</keyword>
<evidence type="ECO:0000256" key="6">
    <source>
        <dbReference type="ARBA" id="ARBA00022837"/>
    </source>
</evidence>
<evidence type="ECO:0000256" key="4">
    <source>
        <dbReference type="ARBA" id="ARBA00022723"/>
    </source>
</evidence>
<accession>A0A1R0GME2</accession>
<dbReference type="Gene3D" id="1.10.268.20">
    <property type="match status" value="1"/>
</dbReference>
<dbReference type="Gene3D" id="1.10.238.10">
    <property type="entry name" value="EF-hand"/>
    <property type="match status" value="1"/>
</dbReference>
<sequence length="556" mass="62302">MVASNRNKSMSEESESSDEIGQIYAESIKELQSLYYKKIIPLENAYNFEYFGYSKLAAQDIGAKPMVLLMGQYSTGKTTFLEYLLGEEYPGSYIGIEPTTDKFTAVMWGPEKKIIPGHAAAVSGDLPFTNLQSFGTSFLSRFQVSQLDNPLLKNITLIDSPGILSGSKQLERGYDFTKVISWFGERADLILILFDGHKLDISDEFRSAISGLRGQEEKCRFVLNKCDQVNQQQLMRVYGALMWSLGRVLPSPEVSRVYLGSFWPPMKPAVHNRYDDCTSLLEKEQKDLINYMKKIPHEAAIKRINDMVKRARQAKVHAYIIGHLKNEMPAVFGKGKKARELISNLQGEFVIVQKRYGLAPGDFPDLDSYKGHLSSLDFTNLKKLDPKLIKQADYALSTGFSDIMKRFPTNIVEPGPSLNGDPNSGLIRTIPPPYSALNDINVASNLESSSSNPFGTGLIDSSLPNNPASLRHILTFNANSNPKTKLIDGASASSILQGYDLKREDLRRVWQVSDWENRGSLDTVQFEVAMRLCERLVTGVPFEQAEDSIFRELGLR</sequence>
<dbReference type="STRING" id="133383.A0A1R0GME2"/>
<dbReference type="SUPFAM" id="SSF52540">
    <property type="entry name" value="P-loop containing nucleoside triphosphate hydrolases"/>
    <property type="match status" value="1"/>
</dbReference>
<dbReference type="InterPro" id="IPR030381">
    <property type="entry name" value="G_DYNAMIN_dom"/>
</dbReference>
<comment type="subcellular location">
    <subcellularLocation>
        <location evidence="1">Cell membrane</location>
        <topology evidence="1">Peripheral membrane protein</topology>
        <orientation evidence="1">Cytoplasmic side</orientation>
    </subcellularLocation>
    <subcellularLocation>
        <location evidence="2">Endosome membrane</location>
        <topology evidence="2">Peripheral membrane protein</topology>
    </subcellularLocation>
</comment>
<dbReference type="PROSITE" id="PS51718">
    <property type="entry name" value="G_DYNAMIN_2"/>
    <property type="match status" value="1"/>
</dbReference>
<dbReference type="GO" id="GO:0005886">
    <property type="term" value="C:plasma membrane"/>
    <property type="evidence" value="ECO:0007669"/>
    <property type="project" value="UniProtKB-SubCell"/>
</dbReference>
<name>A0A1R0GME2_9FUNG</name>
<dbReference type="PRINTS" id="PR00195">
    <property type="entry name" value="DYNAMIN"/>
</dbReference>
<dbReference type="InterPro" id="IPR022812">
    <property type="entry name" value="Dynamin"/>
</dbReference>
<dbReference type="CDD" id="cd09913">
    <property type="entry name" value="EHD"/>
    <property type="match status" value="1"/>
</dbReference>
<dbReference type="InterPro" id="IPR031692">
    <property type="entry name" value="EHD_N"/>
</dbReference>
<keyword evidence="7" id="KW-0472">Membrane</keyword>
<dbReference type="PANTHER" id="PTHR11216:SF31">
    <property type="entry name" value="AT21416P"/>
    <property type="match status" value="1"/>
</dbReference>
<comment type="caution">
    <text evidence="9">The sequence shown here is derived from an EMBL/GenBank/DDBJ whole genome shotgun (WGS) entry which is preliminary data.</text>
</comment>
<evidence type="ECO:0000256" key="5">
    <source>
        <dbReference type="ARBA" id="ARBA00022753"/>
    </source>
</evidence>
<dbReference type="EMBL" id="LSSL01007338">
    <property type="protein sequence ID" value="OLY78050.1"/>
    <property type="molecule type" value="Genomic_DNA"/>
</dbReference>
<feature type="domain" description="Dynamin-type G" evidence="8">
    <location>
        <begin position="61"/>
        <end position="296"/>
    </location>
</feature>
<dbReference type="InterPro" id="IPR027417">
    <property type="entry name" value="P-loop_NTPase"/>
</dbReference>
<dbReference type="PANTHER" id="PTHR11216">
    <property type="entry name" value="EH DOMAIN"/>
    <property type="match status" value="1"/>
</dbReference>
<keyword evidence="3" id="KW-1003">Cell membrane</keyword>
<dbReference type="InterPro" id="IPR000261">
    <property type="entry name" value="EH_dom"/>
</dbReference>
<evidence type="ECO:0000256" key="3">
    <source>
        <dbReference type="ARBA" id="ARBA00022475"/>
    </source>
</evidence>
<protein>
    <submittedName>
        <fullName evidence="9">EH domain-containing protein 1</fullName>
    </submittedName>
</protein>
<evidence type="ECO:0000256" key="1">
    <source>
        <dbReference type="ARBA" id="ARBA00004413"/>
    </source>
</evidence>
<dbReference type="Pfam" id="PF12763">
    <property type="entry name" value="EH"/>
    <property type="match status" value="1"/>
</dbReference>
<dbReference type="Pfam" id="PF00350">
    <property type="entry name" value="Dynamin_N"/>
    <property type="match status" value="1"/>
</dbReference>
<evidence type="ECO:0000256" key="7">
    <source>
        <dbReference type="ARBA" id="ARBA00023136"/>
    </source>
</evidence>
<dbReference type="InterPro" id="IPR045063">
    <property type="entry name" value="Dynamin_N"/>
</dbReference>
<dbReference type="GO" id="GO:0005525">
    <property type="term" value="F:GTP binding"/>
    <property type="evidence" value="ECO:0007669"/>
    <property type="project" value="InterPro"/>
</dbReference>
<dbReference type="AlphaFoldDB" id="A0A1R0GME2"/>
<evidence type="ECO:0000313" key="10">
    <source>
        <dbReference type="Proteomes" id="UP000187455"/>
    </source>
</evidence>
<evidence type="ECO:0000313" key="9">
    <source>
        <dbReference type="EMBL" id="OLY78050.1"/>
    </source>
</evidence>
<evidence type="ECO:0000259" key="8">
    <source>
        <dbReference type="PROSITE" id="PS51718"/>
    </source>
</evidence>
<proteinExistence type="predicted"/>
<dbReference type="SUPFAM" id="SSF47473">
    <property type="entry name" value="EF-hand"/>
    <property type="match status" value="1"/>
</dbReference>
<dbReference type="Pfam" id="PF16880">
    <property type="entry name" value="EHD_N"/>
    <property type="match status" value="1"/>
</dbReference>